<feature type="region of interest" description="Disordered" evidence="8">
    <location>
        <begin position="557"/>
        <end position="639"/>
    </location>
</feature>
<evidence type="ECO:0000313" key="10">
    <source>
        <dbReference type="Proteomes" id="UP000193067"/>
    </source>
</evidence>
<dbReference type="GO" id="GO:0006260">
    <property type="term" value="P:DNA replication"/>
    <property type="evidence" value="ECO:0007669"/>
    <property type="project" value="InterPro"/>
</dbReference>
<feature type="compositionally biased region" description="Polar residues" evidence="8">
    <location>
        <begin position="150"/>
        <end position="163"/>
    </location>
</feature>
<evidence type="ECO:0000256" key="7">
    <source>
        <dbReference type="ARBA" id="ARBA00029496"/>
    </source>
</evidence>
<name>A0A1Y2IVT3_TRAC3</name>
<dbReference type="AlphaFoldDB" id="A0A1Y2IVT3"/>
<feature type="region of interest" description="Disordered" evidence="8">
    <location>
        <begin position="350"/>
        <end position="369"/>
    </location>
</feature>
<dbReference type="EMBL" id="KZ084097">
    <property type="protein sequence ID" value="OSD04311.1"/>
    <property type="molecule type" value="Genomic_DNA"/>
</dbReference>
<feature type="compositionally biased region" description="Basic and acidic residues" evidence="8">
    <location>
        <begin position="681"/>
        <end position="690"/>
    </location>
</feature>
<feature type="region of interest" description="Disordered" evidence="8">
    <location>
        <begin position="187"/>
        <end position="285"/>
    </location>
</feature>
<accession>A0A1Y2IVT3</accession>
<keyword evidence="3" id="KW-0227">DNA damage</keyword>
<evidence type="ECO:0000256" key="6">
    <source>
        <dbReference type="ARBA" id="ARBA00023242"/>
    </source>
</evidence>
<protein>
    <recommendedName>
        <fullName evidence="7">Structure-specific endonuclease subunit SLX4</fullName>
    </recommendedName>
</protein>
<comment type="similarity">
    <text evidence="2">Belongs to the SLX4 family.</text>
</comment>
<keyword evidence="6" id="KW-0539">Nucleus</keyword>
<dbReference type="Proteomes" id="UP000193067">
    <property type="component" value="Unassembled WGS sequence"/>
</dbReference>
<evidence type="ECO:0000256" key="4">
    <source>
        <dbReference type="ARBA" id="ARBA00023172"/>
    </source>
</evidence>
<dbReference type="InterPro" id="IPR018574">
    <property type="entry name" value="Structure-sp_endonuc_su_Slx4"/>
</dbReference>
<dbReference type="GO" id="GO:0033557">
    <property type="term" value="C:Slx1-Slx4 complex"/>
    <property type="evidence" value="ECO:0007669"/>
    <property type="project" value="InterPro"/>
</dbReference>
<evidence type="ECO:0000256" key="2">
    <source>
        <dbReference type="ARBA" id="ARBA00006661"/>
    </source>
</evidence>
<proteinExistence type="inferred from homology"/>
<evidence type="ECO:0000256" key="1">
    <source>
        <dbReference type="ARBA" id="ARBA00004123"/>
    </source>
</evidence>
<dbReference type="GO" id="GO:0006310">
    <property type="term" value="P:DNA recombination"/>
    <property type="evidence" value="ECO:0007669"/>
    <property type="project" value="UniProtKB-KW"/>
</dbReference>
<evidence type="ECO:0000313" key="9">
    <source>
        <dbReference type="EMBL" id="OSD04311.1"/>
    </source>
</evidence>
<feature type="compositionally biased region" description="Low complexity" evidence="8">
    <location>
        <begin position="613"/>
        <end position="624"/>
    </location>
</feature>
<dbReference type="Pfam" id="PF09494">
    <property type="entry name" value="Slx4"/>
    <property type="match status" value="1"/>
</dbReference>
<dbReference type="OrthoDB" id="5576441at2759"/>
<gene>
    <name evidence="9" type="ORF">PYCCODRAFT_1476340</name>
</gene>
<keyword evidence="4" id="KW-0233">DNA recombination</keyword>
<evidence type="ECO:0000256" key="5">
    <source>
        <dbReference type="ARBA" id="ARBA00023204"/>
    </source>
</evidence>
<keyword evidence="10" id="KW-1185">Reference proteome</keyword>
<comment type="subcellular location">
    <subcellularLocation>
        <location evidence="1">Nucleus</location>
    </subcellularLocation>
</comment>
<dbReference type="GO" id="GO:0006281">
    <property type="term" value="P:DNA repair"/>
    <property type="evidence" value="ECO:0007669"/>
    <property type="project" value="UniProtKB-KW"/>
</dbReference>
<feature type="compositionally biased region" description="Low complexity" evidence="8">
    <location>
        <begin position="351"/>
        <end position="369"/>
    </location>
</feature>
<reference evidence="9 10" key="1">
    <citation type="journal article" date="2015" name="Biotechnol. Biofuels">
        <title>Enhanced degradation of softwood versus hardwood by the white-rot fungus Pycnoporus coccineus.</title>
        <authorList>
            <person name="Couturier M."/>
            <person name="Navarro D."/>
            <person name="Chevret D."/>
            <person name="Henrissat B."/>
            <person name="Piumi F."/>
            <person name="Ruiz-Duenas F.J."/>
            <person name="Martinez A.T."/>
            <person name="Grigoriev I.V."/>
            <person name="Riley R."/>
            <person name="Lipzen A."/>
            <person name="Berrin J.G."/>
            <person name="Master E.R."/>
            <person name="Rosso M.N."/>
        </authorList>
    </citation>
    <scope>NUCLEOTIDE SEQUENCE [LARGE SCALE GENOMIC DNA]</scope>
    <source>
        <strain evidence="9 10">BRFM310</strain>
    </source>
</reference>
<feature type="region of interest" description="Disordered" evidence="8">
    <location>
        <begin position="675"/>
        <end position="744"/>
    </location>
</feature>
<evidence type="ECO:0000256" key="8">
    <source>
        <dbReference type="SAM" id="MobiDB-lite"/>
    </source>
</evidence>
<keyword evidence="5" id="KW-0234">DNA repair</keyword>
<feature type="region of interest" description="Disordered" evidence="8">
    <location>
        <begin position="57"/>
        <end position="170"/>
    </location>
</feature>
<sequence>MRRAFAAAFDLRPLHQHVCGNHIAAFVAAVGTTGALRYPRSRTMIAGPLLSRSQSQFSQGAVSEYVEDSEPEREERRVRQKSQSKQPRTTVPVKSVPAEVIELSDSEKSVRAAPSKLSTSKQRDRPRIIIDILDSSDDMESSHRGGRSLATRNTNPVESSEQIPSMFEDCTTDDSFPSIREIMKLPRRDASTEPQTAHAAPTSSTSGASVLKERPGCEATRAGPSALQESPPSGEGEGALKLGRFAYANPNPMRRTLSKTPSPTERGSAPPAEGQAGTKFKRTPTPTHRFVEDFSDAQLSRLLKCVSCDLTWTVRKTVLQKMKHIQSCAKKNALNDETVKTLIRKELDSLPPVASTSKSSPSSSTPAATPVLDTLLEDVLKDVGKKKPGRRPQVLQTVKSIDETRNIILDKARTLLQGSSSSRSGSVVEDGLSTTEDVEVPPTTQAFTKSSIATRANPREDAQANTTHLYAPSKLAAQASRLHGGVVRIGAEIAAYSDISPLTQASIQVDAAAFSEVPSEHGEDMPPATQVFAPSRFTSLRETGALRRVVTATVDVPMEDPISDHDTDEDNIGVSSPQRPASPRSPPSPNENPRGPSKHRSPTNVVSPEQALPRSSPSVRSPSPAADDRLPGPPQELDYNFNAYDDYDHQWNEWMNDVWDEEDCACLHYVPEAEGAGPSRVQEREEEKTASPRLHRLAPIPEDIPGPSGTRAHLPSSEPPAKKKRRKKAAASEESDAEAAKTSDISQDEINAKMKEAIFEDEALHLRILRYEPIHFDVFLQMAIDLGIPAKRSGLKGKVRAFLDQKAIHFYGADPSKSRTRRTRHP</sequence>
<organism evidence="9 10">
    <name type="scientific">Trametes coccinea (strain BRFM310)</name>
    <name type="common">Pycnoporus coccineus</name>
    <dbReference type="NCBI Taxonomy" id="1353009"/>
    <lineage>
        <taxon>Eukaryota</taxon>
        <taxon>Fungi</taxon>
        <taxon>Dikarya</taxon>
        <taxon>Basidiomycota</taxon>
        <taxon>Agaricomycotina</taxon>
        <taxon>Agaricomycetes</taxon>
        <taxon>Polyporales</taxon>
        <taxon>Polyporaceae</taxon>
        <taxon>Trametes</taxon>
    </lineage>
</organism>
<evidence type="ECO:0000256" key="3">
    <source>
        <dbReference type="ARBA" id="ARBA00022763"/>
    </source>
</evidence>
<dbReference type="STRING" id="1353009.A0A1Y2IVT3"/>